<comment type="caution">
    <text evidence="2">The sequence shown here is derived from an EMBL/GenBank/DDBJ whole genome shotgun (WGS) entry which is preliminary data.</text>
</comment>
<dbReference type="PROSITE" id="PS51257">
    <property type="entry name" value="PROKAR_LIPOPROTEIN"/>
    <property type="match status" value="1"/>
</dbReference>
<dbReference type="RefSeq" id="WP_113958370.1">
    <property type="nucleotide sequence ID" value="NZ_QNRR01000003.1"/>
</dbReference>
<keyword evidence="3" id="KW-1185">Reference proteome</keyword>
<evidence type="ECO:0008006" key="4">
    <source>
        <dbReference type="Google" id="ProtNLM"/>
    </source>
</evidence>
<dbReference type="Proteomes" id="UP000253426">
    <property type="component" value="Unassembled WGS sequence"/>
</dbReference>
<dbReference type="SUPFAM" id="SSF82171">
    <property type="entry name" value="DPP6 N-terminal domain-like"/>
    <property type="match status" value="1"/>
</dbReference>
<evidence type="ECO:0000313" key="3">
    <source>
        <dbReference type="Proteomes" id="UP000253426"/>
    </source>
</evidence>
<dbReference type="EMBL" id="QNRR01000003">
    <property type="protein sequence ID" value="RBP45241.1"/>
    <property type="molecule type" value="Genomic_DNA"/>
</dbReference>
<keyword evidence="1" id="KW-0732">Signal</keyword>
<feature type="signal peptide" evidence="1">
    <location>
        <begin position="1"/>
        <end position="17"/>
    </location>
</feature>
<feature type="chain" id="PRO_5016868928" description="WD40 repeat protein" evidence="1">
    <location>
        <begin position="18"/>
        <end position="487"/>
    </location>
</feature>
<accession>A0A366HPE7</accession>
<dbReference type="Gene3D" id="2.120.10.30">
    <property type="entry name" value="TolB, C-terminal domain"/>
    <property type="match status" value="1"/>
</dbReference>
<proteinExistence type="predicted"/>
<evidence type="ECO:0000256" key="1">
    <source>
        <dbReference type="SAM" id="SignalP"/>
    </source>
</evidence>
<evidence type="ECO:0000313" key="2">
    <source>
        <dbReference type="EMBL" id="RBP45241.1"/>
    </source>
</evidence>
<organism evidence="2 3">
    <name type="scientific">Roseimicrobium gellanilyticum</name>
    <dbReference type="NCBI Taxonomy" id="748857"/>
    <lineage>
        <taxon>Bacteria</taxon>
        <taxon>Pseudomonadati</taxon>
        <taxon>Verrucomicrobiota</taxon>
        <taxon>Verrucomicrobiia</taxon>
        <taxon>Verrucomicrobiales</taxon>
        <taxon>Verrucomicrobiaceae</taxon>
        <taxon>Roseimicrobium</taxon>
    </lineage>
</organism>
<dbReference type="OrthoDB" id="188580at2"/>
<dbReference type="AlphaFoldDB" id="A0A366HPE7"/>
<reference evidence="2 3" key="1">
    <citation type="submission" date="2018-06" db="EMBL/GenBank/DDBJ databases">
        <title>Genomic Encyclopedia of Type Strains, Phase IV (KMG-IV): sequencing the most valuable type-strain genomes for metagenomic binning, comparative biology and taxonomic classification.</title>
        <authorList>
            <person name="Goeker M."/>
        </authorList>
    </citation>
    <scope>NUCLEOTIDE SEQUENCE [LARGE SCALE GENOMIC DNA]</scope>
    <source>
        <strain evidence="2 3">DSM 25532</strain>
    </source>
</reference>
<dbReference type="InterPro" id="IPR011042">
    <property type="entry name" value="6-blade_b-propeller_TolB-like"/>
</dbReference>
<name>A0A366HPE7_9BACT</name>
<gene>
    <name evidence="2" type="ORF">DES53_103239</name>
</gene>
<protein>
    <recommendedName>
        <fullName evidence="4">WD40 repeat protein</fullName>
    </recommendedName>
</protein>
<sequence>MKKLFTALSALVVLALAGCLPEERFWWSPDGSHALMQLEDGLYLAGADGAAPVKLDIKLGNEGELASRASWLPDGSGFVVNRVLAFSKWEDAKVVIPPGEAAEVERLARGIPLLITAWNAAHDQKTENTGDVDDWLPVKNRVLLGAAFYLAYTTQRETLEAELRKTPKGEATIEHLREEEMVFPVQEICLVKMKDGKLDGEPRPLARSLRALVFPKISPTAKAVAFLHAMEEEDAAKLEVAMLDGSARLEAAHQISAAFDWTTDGHSLVYSAPVMGKDSNLQRIHRLEVLKADGTLRKRSEGDVAHPDDLKGPVTLALTLMPTSPRVIALPDGRVLFASQPVTFPAKGEGLEVALQLFTVTADGKTLTPVPTAPGDLPANLGWFTASPDGKKLAVVESDTDAVAVVEIDSGKTEIISPVHASWQCRTMPAWKSSTELTFAALKDGAPKWMLWKQGEGVRCISDSWPSSATARWLEEKKKEQPAEKSP</sequence>